<sequence length="516" mass="57704">MGNCCCNTQVAPEHTTVLPSSTEGKYSKSSVKVDHRRVQKIRRESGIVGSSVSSALSHQPLQAGTVARESGKVRSSLSSALSCQPLQAGTVLPIRADSASSDEDQEKSPLRLVKVSSKKSKHGSNILRTMQRKGTIFLIDPEVCQFIDEIRKDKMKNEMEVVPLRIDTTTLPHNEEKAPVKPVEVSSKKRRCVSAILKKISRKRAVVPTDIERPQVLPGTSRETSHILTEAGGQGEPPVGTEKVETKKQKHIFSMFKGICRKSTVTPQDTKIRSVSLAPSTKTREVKTQDKAENTDNTIVPDDQKQTSGTVVSVETRRTRRISDLLKSIEEKQALAPQDFMGPEVCGYPPSTVKDNRKEEEAGPSQVAQQKPPETLERVESKGFKFRLQIDTEINQIFYREEEFVPHDEGSWEEYESYFPEGIRVAESRHTMASTVVGSYIAEVGDTDVEQQQKAINSKEKFPDAIEVQQWELKKLSSTVAPVVNLLYLAPPTSSSSDEGYVPRKRKKKKRKRRYY</sequence>
<dbReference type="KEGG" id="rno:501031"/>
<dbReference type="Bgee" id="ENSRNOG00000042726">
    <property type="expression patterns" value="Expressed in testis and 4 other cell types or tissues"/>
</dbReference>
<feature type="region of interest" description="Disordered" evidence="1">
    <location>
        <begin position="97"/>
        <end position="117"/>
    </location>
</feature>
<evidence type="ECO:0000256" key="1">
    <source>
        <dbReference type="SAM" id="MobiDB-lite"/>
    </source>
</evidence>
<organism evidence="2">
    <name type="scientific">Rattus norvegicus</name>
    <name type="common">Rat</name>
    <dbReference type="NCBI Taxonomy" id="10116"/>
    <lineage>
        <taxon>Eukaryota</taxon>
        <taxon>Metazoa</taxon>
        <taxon>Chordata</taxon>
        <taxon>Craniata</taxon>
        <taxon>Vertebrata</taxon>
        <taxon>Euteleostomi</taxon>
        <taxon>Mammalia</taxon>
        <taxon>Eutheria</taxon>
        <taxon>Euarchontoglires</taxon>
        <taxon>Glires</taxon>
        <taxon>Rodentia</taxon>
        <taxon>Myomorpha</taxon>
        <taxon>Muroidea</taxon>
        <taxon>Muridae</taxon>
        <taxon>Murinae</taxon>
        <taxon>Rattus</taxon>
    </lineage>
</organism>
<reference evidence="3 4" key="2">
    <citation type="journal article" date="2004" name="Nature">
        <title>Genome sequence of the Brown Norway rat yields insights into mammalian evolution.</title>
        <authorList>
            <consortium name="Rat Genome Sequencing Project Consortium"/>
            <person name="Gibbs R.A."/>
            <person name="Weinstock G.M."/>
            <person name="Metzker M.L."/>
            <person name="Muzny D.M."/>
            <person name="Sodergren E.J."/>
            <person name="Scherer S."/>
            <person name="Scott G."/>
            <person name="Steffen D."/>
            <person name="Worley K.C."/>
            <person name="Burch P.E."/>
            <person name="Okwuonu G."/>
            <person name="Hines S."/>
            <person name="Lewis L."/>
            <person name="Deramo C."/>
            <person name="Delgado O."/>
            <person name="Dugan-Rocha S."/>
            <person name="Miner G."/>
            <person name="Morgan M."/>
            <person name="Hawes A."/>
            <person name="Gill R."/>
            <person name="Holt R.A."/>
            <person name="Adams M.D."/>
            <person name="Amanatides P.G."/>
            <person name="Baden-Tillson H."/>
            <person name="Barnstead M."/>
            <person name="Chin S."/>
            <person name="Evans C.A."/>
            <person name="Ferriera S."/>
            <person name="Fosler C."/>
            <person name="Glodek A."/>
            <person name="Gu Z."/>
            <person name="Jennings D."/>
            <person name="Kraft C.L."/>
            <person name="Nguyen T."/>
            <person name="Pfannkoch C.M."/>
            <person name="Sitter C."/>
            <person name="Sutton G.G."/>
            <person name="Venter J.C."/>
            <person name="Woodage T."/>
            <person name="Smith D."/>
            <person name="Lee H.-M."/>
            <person name="Gustafson E."/>
            <person name="Cahill P."/>
            <person name="Kana A."/>
            <person name="Doucette-Stamm L."/>
            <person name="Weinstock K."/>
            <person name="Fechtel K."/>
            <person name="Weiss R.B."/>
            <person name="Dunn D.M."/>
            <person name="Green E.D."/>
            <person name="Blakesley R.W."/>
            <person name="Bouffard G.G."/>
            <person name="De Jong P.J."/>
            <person name="Osoegawa K."/>
            <person name="Zhu B."/>
            <person name="Marra M."/>
            <person name="Schein J."/>
            <person name="Bosdet I."/>
            <person name="Fjell C."/>
            <person name="Jones S."/>
            <person name="Krzywinski M."/>
            <person name="Mathewson C."/>
            <person name="Siddiqui A."/>
            <person name="Wye N."/>
            <person name="McPherson J."/>
            <person name="Zhao S."/>
            <person name="Fraser C.M."/>
            <person name="Shetty J."/>
            <person name="Shatsman S."/>
            <person name="Geer K."/>
            <person name="Chen Y."/>
            <person name="Abramzon S."/>
            <person name="Nierman W.C."/>
            <person name="Havlak P.H."/>
            <person name="Chen R."/>
            <person name="Durbin K.J."/>
            <person name="Egan A."/>
            <person name="Ren Y."/>
            <person name="Song X.-Z."/>
            <person name="Li B."/>
            <person name="Liu Y."/>
            <person name="Qin X."/>
            <person name="Cawley S."/>
            <person name="Cooney A.J."/>
            <person name="D'Souza L.M."/>
            <person name="Martin K."/>
            <person name="Wu J.Q."/>
            <person name="Gonzalez-Garay M.L."/>
            <person name="Jackson A.R."/>
            <person name="Kalafus K.J."/>
            <person name="McLeod M.P."/>
            <person name="Milosavljevic A."/>
            <person name="Virk D."/>
            <person name="Volkov A."/>
            <person name="Wheeler D.A."/>
            <person name="Zhang Z."/>
            <person name="Bailey J.A."/>
            <person name="Eichler E.E."/>
            <person name="Tuzun E."/>
            <person name="Birney E."/>
            <person name="Mongin E."/>
            <person name="Ureta-Vidal A."/>
            <person name="Woodwark C."/>
            <person name="Zdobnov E."/>
            <person name="Bork P."/>
            <person name="Suyama M."/>
            <person name="Torrents D."/>
            <person name="Alexandersson M."/>
            <person name="Trask B.J."/>
            <person name="Young J.M."/>
            <person name="Huang H."/>
            <person name="Wang H."/>
            <person name="Xing H."/>
            <person name="Daniels S."/>
            <person name="Gietzen D."/>
            <person name="Schmidt J."/>
            <person name="Stevens K."/>
            <person name="Vitt U."/>
            <person name="Wingrove J."/>
            <person name="Camara F."/>
            <person name="Mar Alba M."/>
            <person name="Abril J.F."/>
            <person name="Guigo R."/>
            <person name="Smit A."/>
            <person name="Dubchak I."/>
            <person name="Rubin E.M."/>
            <person name="Couronne O."/>
            <person name="Poliakov A."/>
            <person name="Huebner N."/>
            <person name="Ganten D."/>
            <person name="Goesele C."/>
            <person name="Hummel O."/>
            <person name="Kreitler T."/>
            <person name="Lee Y.-A."/>
            <person name="Monti J."/>
            <person name="Schulz H."/>
            <person name="Zimdahl H."/>
            <person name="Himmelbauer H."/>
            <person name="Lehrach H."/>
            <person name="Jacob H.J."/>
            <person name="Bromberg S."/>
            <person name="Gullings-Handley J."/>
            <person name="Jensen-Seaman M.I."/>
            <person name="Kwitek A.E."/>
            <person name="Lazar J."/>
            <person name="Pasko D."/>
            <person name="Tonellato P.J."/>
            <person name="Twigger S."/>
            <person name="Ponting C.P."/>
            <person name="Duarte J.M."/>
            <person name="Rice S."/>
            <person name="Goodstadt L."/>
            <person name="Beatson S.A."/>
            <person name="Emes R.D."/>
            <person name="Winter E.E."/>
            <person name="Webber C."/>
            <person name="Brandt P."/>
            <person name="Nyakatura G."/>
            <person name="Adetobi M."/>
            <person name="Chiaromonte F."/>
            <person name="Elnitski L."/>
            <person name="Eswara P."/>
            <person name="Hardison R.C."/>
            <person name="Hou M."/>
            <person name="Kolbe D."/>
            <person name="Makova K."/>
            <person name="Miller W."/>
            <person name="Nekrutenko A."/>
            <person name="Riemer C."/>
            <person name="Schwartz S."/>
            <person name="Taylor J."/>
            <person name="Yang S."/>
            <person name="Zhang Y."/>
            <person name="Lindpaintner K."/>
            <person name="Andrews T.D."/>
            <person name="Caccamo M."/>
            <person name="Clamp M."/>
            <person name="Clarke L."/>
            <person name="Curwen V."/>
            <person name="Durbin R.M."/>
            <person name="Eyras E."/>
            <person name="Searle S.M."/>
            <person name="Cooper G.M."/>
            <person name="Batzoglou S."/>
            <person name="Brudno M."/>
            <person name="Sidow A."/>
            <person name="Stone E.A."/>
            <person name="Payseur B.A."/>
            <person name="Bourque G."/>
            <person name="Lopez-Otin C."/>
            <person name="Puente X.S."/>
            <person name="Chakrabarti K."/>
            <person name="Chatterji S."/>
            <person name="Dewey C."/>
            <person name="Pachter L."/>
            <person name="Bray N."/>
            <person name="Yap V.B."/>
            <person name="Caspi A."/>
            <person name="Tesler G."/>
            <person name="Pevzner P.A."/>
            <person name="Haussler D."/>
            <person name="Roskin K.M."/>
            <person name="Baertsch R."/>
            <person name="Clawson H."/>
            <person name="Furey T.S."/>
            <person name="Hinrichs A.S."/>
            <person name="Karolchik D."/>
            <person name="Kent W.J."/>
            <person name="Rosenbloom K.R."/>
            <person name="Trumbower H."/>
            <person name="Weirauch M."/>
            <person name="Cooper D.N."/>
            <person name="Stenson P.D."/>
            <person name="Ma B."/>
            <person name="Brent M."/>
            <person name="Arumugam M."/>
            <person name="Shteynberg D."/>
            <person name="Copley R.R."/>
            <person name="Taylor M.S."/>
            <person name="Riethman H."/>
            <person name="Mudunuri U."/>
            <person name="Peterson J."/>
            <person name="Guyer M."/>
            <person name="Felsenfeld A."/>
            <person name="Old S."/>
            <person name="Mockrin S."/>
            <person name="Collins F.S."/>
        </authorList>
    </citation>
    <scope>NUCLEOTIDE SEQUENCE [LARGE SCALE GENOMIC DNA]</scope>
    <source>
        <strain evidence="3 4">Brown Norway</strain>
    </source>
</reference>
<reference evidence="3" key="3">
    <citation type="submission" date="2025-05" db="UniProtKB">
        <authorList>
            <consortium name="Ensembl"/>
        </authorList>
    </citation>
    <scope>IDENTIFICATION</scope>
    <source>
        <strain evidence="3">Brown Norway</strain>
    </source>
</reference>
<dbReference type="PaxDb" id="10116-ENSRNOP00000061288"/>
<evidence type="ECO:0000313" key="3">
    <source>
        <dbReference type="Ensembl" id="ENSRNOP00000061288.1"/>
    </source>
</evidence>
<dbReference type="EMBL" id="BC128758">
    <property type="protein sequence ID" value="AAI28759.1"/>
    <property type="molecule type" value="mRNA"/>
</dbReference>
<dbReference type="Proteomes" id="UP000002494">
    <property type="component" value="Chromosome 8"/>
</dbReference>
<protein>
    <submittedName>
        <fullName evidence="2">RGD1560775 protein</fullName>
    </submittedName>
    <submittedName>
        <fullName evidence="3">Similar to RIKEN cDNA 4930579C12 gene</fullName>
    </submittedName>
</protein>
<feature type="compositionally biased region" description="Basic residues" evidence="1">
    <location>
        <begin position="503"/>
        <end position="516"/>
    </location>
</feature>
<evidence type="ECO:0000313" key="4">
    <source>
        <dbReference type="Proteomes" id="UP000002494"/>
    </source>
</evidence>
<keyword evidence="4" id="KW-1185">Reference proteome</keyword>
<feature type="region of interest" description="Disordered" evidence="1">
    <location>
        <begin position="490"/>
        <end position="516"/>
    </location>
</feature>
<dbReference type="RGD" id="1560775">
    <property type="gene designation" value="RGD1560775"/>
</dbReference>
<feature type="region of interest" description="Disordered" evidence="1">
    <location>
        <begin position="340"/>
        <end position="376"/>
    </location>
</feature>
<dbReference type="ExpressionAtlas" id="A1A5Q3">
    <property type="expression patterns" value="baseline"/>
</dbReference>
<evidence type="ECO:0000313" key="5">
    <source>
        <dbReference type="RGD" id="1560775"/>
    </source>
</evidence>
<gene>
    <name evidence="2 3 5" type="primary">RGD1560775</name>
</gene>
<dbReference type="AGR" id="RGD:1560775"/>
<dbReference type="GeneID" id="501031"/>
<dbReference type="UCSC" id="RGD:1560775">
    <property type="organism name" value="rat"/>
</dbReference>
<feature type="compositionally biased region" description="Basic and acidic residues" evidence="1">
    <location>
        <begin position="282"/>
        <end position="294"/>
    </location>
</feature>
<name>A1A5Q3_RAT</name>
<reference evidence="2" key="1">
    <citation type="journal article" date="2004" name="Genome Res.">
        <title>The status, quality, and expansion of the NIH full-length cDNA project: the Mammalian Gene Collection (MGC).</title>
        <authorList>
            <consortium name="The MGC Project Team"/>
            <person name="Gerhard D.S."/>
            <person name="Wagner L."/>
            <person name="Feingold E.A."/>
            <person name="Shenmen C.M."/>
            <person name="Grouse L.H."/>
            <person name="Schuler G."/>
            <person name="Klein S.L."/>
            <person name="Old S."/>
            <person name="Rasooly R."/>
            <person name="Good P."/>
            <person name="Guyer M."/>
            <person name="Peck A.M."/>
            <person name="Derge J.G."/>
            <person name="Lipman D."/>
            <person name="Collins F.S."/>
            <person name="Jang W."/>
            <person name="Sherry S."/>
            <person name="Feolo M."/>
            <person name="Misquitta L."/>
            <person name="Lee E."/>
            <person name="Rotmistrovsky K."/>
            <person name="Greenhut S.F."/>
            <person name="Schaefer C.F."/>
            <person name="Buetow K."/>
            <person name="Bonner T.I."/>
            <person name="Haussler D."/>
            <person name="Kent J."/>
            <person name="Kiekhaus M."/>
            <person name="Furey T."/>
            <person name="Brent M."/>
            <person name="Prange C."/>
            <person name="Schreiber K."/>
            <person name="Shapiro N."/>
            <person name="Bhat N.K."/>
            <person name="Hopkins R.F."/>
            <person name="Hsie F."/>
            <person name="Driscoll T."/>
            <person name="Soares M.B."/>
            <person name="Casavant T.L."/>
            <person name="Scheetz T.E."/>
            <person name="Brown-stein M.J."/>
            <person name="Usdin T.B."/>
            <person name="Toshiyuki S."/>
            <person name="Carninci P."/>
            <person name="Piao Y."/>
            <person name="Dudekula D.B."/>
            <person name="Ko M.S."/>
            <person name="Kawakami K."/>
            <person name="Suzuki Y."/>
            <person name="Sugano S."/>
            <person name="Gruber C.E."/>
            <person name="Smith M.R."/>
            <person name="Simmons B."/>
            <person name="Moore T."/>
            <person name="Waterman R."/>
            <person name="Johnson S.L."/>
            <person name="Ruan Y."/>
            <person name="Wei C.L."/>
            <person name="Mathavan S."/>
            <person name="Gunaratne P.H."/>
            <person name="Wu J."/>
            <person name="Garcia A.M."/>
            <person name="Hulyk S.W."/>
            <person name="Fuh E."/>
            <person name="Yuan Y."/>
            <person name="Sneed A."/>
            <person name="Kowis C."/>
            <person name="Hodgson A."/>
            <person name="Muzny D.M."/>
            <person name="McPherson J."/>
            <person name="Gibbs R.A."/>
            <person name="Fahey J."/>
            <person name="Helton E."/>
            <person name="Ketteman M."/>
            <person name="Madan A."/>
            <person name="Rodrigues S."/>
            <person name="Sanchez A."/>
            <person name="Whiting M."/>
            <person name="Madari A."/>
            <person name="Young A.C."/>
            <person name="Wetherby K.D."/>
            <person name="Granite S.J."/>
            <person name="Kwong P.N."/>
            <person name="Brinkley C.P."/>
            <person name="Pearson R.L."/>
            <person name="Bouffard G.G."/>
            <person name="Blakesly R.W."/>
            <person name="Green E.D."/>
            <person name="Dickson M.C."/>
            <person name="Rodriguez A.C."/>
            <person name="Grimwood J."/>
            <person name="Schmutz J."/>
            <person name="Myers R.M."/>
            <person name="Butterfield Y.S."/>
            <person name="Griffith M."/>
            <person name="Griffith O.L."/>
            <person name="Krzywinski M.I."/>
            <person name="Liao N."/>
            <person name="Morin R."/>
            <person name="Morrin R."/>
            <person name="Palmquist D."/>
            <person name="Petrescu A.S."/>
            <person name="Skalska U."/>
            <person name="Smailus D.E."/>
            <person name="Stott J.M."/>
            <person name="Schnerch A."/>
            <person name="Schein J.E."/>
            <person name="Jones S.J."/>
            <person name="Holt R.A."/>
            <person name="Baross A."/>
            <person name="Marra M.A."/>
            <person name="Clifton S."/>
            <person name="Makowski K.A."/>
            <person name="Bosak S."/>
            <person name="Malek J."/>
        </authorList>
    </citation>
    <scope>NUCLEOTIDE SEQUENCE [LARGE SCALE MRNA]</scope>
    <source>
        <tissue evidence="2">Testis</tissue>
    </source>
</reference>
<dbReference type="GeneTree" id="ENSGT00960000190676"/>
<evidence type="ECO:0000313" key="2">
    <source>
        <dbReference type="EMBL" id="AAI28759.1"/>
    </source>
</evidence>
<dbReference type="CTD" id="501031"/>
<feature type="region of interest" description="Disordered" evidence="1">
    <location>
        <begin position="277"/>
        <end position="312"/>
    </location>
</feature>
<accession>A1A5Q3</accession>
<proteinExistence type="evidence at transcript level"/>
<dbReference type="AlphaFoldDB" id="A1A5Q3"/>
<dbReference type="RefSeq" id="NP_001371176.1">
    <property type="nucleotide sequence ID" value="NM_001384247.1"/>
</dbReference>
<dbReference type="Ensembl" id="ENSRNOT00000067996.3">
    <property type="protein sequence ID" value="ENSRNOP00000061288.1"/>
    <property type="gene ID" value="ENSRNOG00000042726.4"/>
</dbReference>